<keyword evidence="3" id="KW-0505">Motor protein</keyword>
<dbReference type="GO" id="GO:0007052">
    <property type="term" value="P:mitotic spindle organization"/>
    <property type="evidence" value="ECO:0007669"/>
    <property type="project" value="TreeGrafter"/>
</dbReference>
<evidence type="ECO:0000256" key="2">
    <source>
        <dbReference type="ARBA" id="ARBA00022840"/>
    </source>
</evidence>
<keyword evidence="4" id="KW-0175">Coiled coil</keyword>
<dbReference type="AlphaFoldDB" id="A0A2R5GJ69"/>
<feature type="compositionally biased region" description="Low complexity" evidence="5">
    <location>
        <begin position="660"/>
        <end position="687"/>
    </location>
</feature>
<keyword evidence="8" id="KW-1185">Reference proteome</keyword>
<organism evidence="7 8">
    <name type="scientific">Hondaea fermentalgiana</name>
    <dbReference type="NCBI Taxonomy" id="2315210"/>
    <lineage>
        <taxon>Eukaryota</taxon>
        <taxon>Sar</taxon>
        <taxon>Stramenopiles</taxon>
        <taxon>Bigyra</taxon>
        <taxon>Labyrinthulomycetes</taxon>
        <taxon>Thraustochytrida</taxon>
        <taxon>Thraustochytriidae</taxon>
        <taxon>Hondaea</taxon>
    </lineage>
</organism>
<evidence type="ECO:0000256" key="1">
    <source>
        <dbReference type="ARBA" id="ARBA00022741"/>
    </source>
</evidence>
<dbReference type="InterPro" id="IPR019821">
    <property type="entry name" value="Kinesin_motor_CS"/>
</dbReference>
<dbReference type="InterPro" id="IPR001752">
    <property type="entry name" value="Kinesin_motor_dom"/>
</dbReference>
<feature type="region of interest" description="Disordered" evidence="5">
    <location>
        <begin position="857"/>
        <end position="876"/>
    </location>
</feature>
<feature type="binding site" evidence="3">
    <location>
        <begin position="128"/>
        <end position="135"/>
    </location>
    <ligand>
        <name>ATP</name>
        <dbReference type="ChEBI" id="CHEBI:30616"/>
    </ligand>
</feature>
<dbReference type="Proteomes" id="UP000241890">
    <property type="component" value="Unassembled WGS sequence"/>
</dbReference>
<reference evidence="7 8" key="1">
    <citation type="submission" date="2017-12" db="EMBL/GenBank/DDBJ databases">
        <title>Sequencing, de novo assembly and annotation of complete genome of a new Thraustochytrid species, strain FCC1311.</title>
        <authorList>
            <person name="Sedici K."/>
            <person name="Godart F."/>
            <person name="Aiese Cigliano R."/>
            <person name="Sanseverino W."/>
            <person name="Barakat M."/>
            <person name="Ortet P."/>
            <person name="Marechal E."/>
            <person name="Cagnac O."/>
            <person name="Amato A."/>
        </authorList>
    </citation>
    <scope>NUCLEOTIDE SEQUENCE [LARGE SCALE GENOMIC DNA]</scope>
</reference>
<name>A0A2R5GJ69_9STRA</name>
<feature type="coiled-coil region" evidence="4">
    <location>
        <begin position="454"/>
        <end position="495"/>
    </location>
</feature>
<dbReference type="PANTHER" id="PTHR47969">
    <property type="entry name" value="CHROMOSOME-ASSOCIATED KINESIN KIF4A-RELATED"/>
    <property type="match status" value="1"/>
</dbReference>
<dbReference type="SUPFAM" id="SSF52540">
    <property type="entry name" value="P-loop containing nucleoside triphosphate hydrolases"/>
    <property type="match status" value="1"/>
</dbReference>
<evidence type="ECO:0000259" key="6">
    <source>
        <dbReference type="PROSITE" id="PS50067"/>
    </source>
</evidence>
<dbReference type="CDD" id="cd00106">
    <property type="entry name" value="KISc"/>
    <property type="match status" value="1"/>
</dbReference>
<comment type="caution">
    <text evidence="7">The sequence shown here is derived from an EMBL/GenBank/DDBJ whole genome shotgun (WGS) entry which is preliminary data.</text>
</comment>
<evidence type="ECO:0000256" key="5">
    <source>
        <dbReference type="SAM" id="MobiDB-lite"/>
    </source>
</evidence>
<sequence>MTQGMAHNRRGWDRVADEGAAGSSVSGAASGQGSQGSHVQVFVRVRPSEIVSGQSDAIRRSGTPAVRQISSTIIGADPSASPANEEQRFVYDGVFDGKSTQEEVYAACGEPLVSEVVKGFNCTVLAYGQTGSGKTHTIFGPDLALEDPDSAMRGVLPRLLEDLFARFKTEAREHDKMEFLCKGGLVEIYNERVHDLLDGASDTNLQLRESMQRGVYVEGQSEVVFDTAQEALDTVRRGAEGRRVGATAMNRESSRSHTVFTLTLESRKPDADGVVVSRTSRVNIVDLAGSERQKLTKATDERLAEANFINKSLLCLGTVISSLAALADATGPSLRPHIKYRDSKLTFLLRDSLGGNSKTHMIANVNPSMHFIGETLSTLKFAQRAKRVRNKAKVNEDLASASLASLRAQVERLKAELAAAHANSSGPLRPLGSPTEHPEGDEPSSSAPQDEFALERVEQLLAHALASAEAARRRAEELTALVKSQSAAREQLTKALSSQKSLFKLKTGQVAQLVKDRTELAAQTLEKWQAHETQLGRIFLDVNPEAVDWRTKFEELRTTRRIDEARLDAVKETEAMNRQLGKEIKVLLESKRELQDLLASRPLQPISETGFPSPTNSVRSGGARKSLEAPLQAATPPGPGAKFDDDSARPPLVPPSSRPTAVGAGAMGGASSSGISISSNASVTSSSTPARVMSTRRRESGGSAGSVCPTPTPADLERAELSMLQDQKRRALSSLDEQHREEELEKLREETATLREEHKEIETKFAAAETALAEARAANEQLKHAEAAANKEIMALEERVSEAMSQRLALEKAREDLENLQAQHAVTERALADLQKLAKEEKEQLEAELADAKQTVENLAQSHSQHAAEAEEQEQQQQILQEEVEQLTQLREAQQATDRLRMAKLKSDLAEAETREQEASQKNSELEQAILQFRESLRKERARAEEAEAECERLAADKADVEQTAQNEAAQSEVLRANLSEAKSELAQVEEAQRARERHLIAELASQYARLKLGDADEHSRSQDGQHELVDEEDAIKHTEEDEHQLRLESEARVVELQLKVEELSAANAKLAGNTNAKQRIRYVQGLRDEIQRLRENDDRLRKKLRAFEHNATTTHNVVPGATCAAAAEEPPIAKASEDVSAAYIRELESQITDLHAVRDREAERAERLEVELEQRNAAFKSLSEKSMHLKNLIEQIKERRPEALDLSRPVVGNNLIAAADFGGDGNEAEVQILLLEQACAERDALRREKEAWEAERKQLLQSSASVVDENCPQQV</sequence>
<dbReference type="GO" id="GO:0008017">
    <property type="term" value="F:microtubule binding"/>
    <property type="evidence" value="ECO:0007669"/>
    <property type="project" value="InterPro"/>
</dbReference>
<feature type="domain" description="Kinesin motor" evidence="6">
    <location>
        <begin position="38"/>
        <end position="388"/>
    </location>
</feature>
<dbReference type="InterPro" id="IPR027417">
    <property type="entry name" value="P-loop_NTPase"/>
</dbReference>
<proteinExistence type="inferred from homology"/>
<dbReference type="EMBL" id="BEYU01000085">
    <property type="protein sequence ID" value="GBG30932.1"/>
    <property type="molecule type" value="Genomic_DNA"/>
</dbReference>
<evidence type="ECO:0000313" key="7">
    <source>
        <dbReference type="EMBL" id="GBG30932.1"/>
    </source>
</evidence>
<protein>
    <submittedName>
        <fullName evidence="7">Kinesin-like protein KIF15</fullName>
    </submittedName>
</protein>
<dbReference type="InParanoid" id="A0A2R5GJ69"/>
<dbReference type="Gene3D" id="3.40.850.10">
    <property type="entry name" value="Kinesin motor domain"/>
    <property type="match status" value="1"/>
</dbReference>
<dbReference type="PROSITE" id="PS50067">
    <property type="entry name" value="KINESIN_MOTOR_2"/>
    <property type="match status" value="1"/>
</dbReference>
<dbReference type="GO" id="GO:0007018">
    <property type="term" value="P:microtubule-based movement"/>
    <property type="evidence" value="ECO:0007669"/>
    <property type="project" value="InterPro"/>
</dbReference>
<feature type="coiled-coil region" evidence="4">
    <location>
        <begin position="1047"/>
        <end position="1111"/>
    </location>
</feature>
<dbReference type="InterPro" id="IPR027640">
    <property type="entry name" value="Kinesin-like_fam"/>
</dbReference>
<dbReference type="PRINTS" id="PR00380">
    <property type="entry name" value="KINESINHEAVY"/>
</dbReference>
<feature type="compositionally biased region" description="Low complexity" evidence="5">
    <location>
        <begin position="19"/>
        <end position="37"/>
    </location>
</feature>
<dbReference type="SMART" id="SM00129">
    <property type="entry name" value="KISc"/>
    <property type="match status" value="1"/>
</dbReference>
<feature type="coiled-coil region" evidence="4">
    <location>
        <begin position="1145"/>
        <end position="1200"/>
    </location>
</feature>
<feature type="region of interest" description="Disordered" evidence="5">
    <location>
        <begin position="421"/>
        <end position="449"/>
    </location>
</feature>
<gene>
    <name evidence="7" type="ORF">FCC1311_071532</name>
</gene>
<comment type="similarity">
    <text evidence="3">Belongs to the TRAFAC class myosin-kinesin ATPase superfamily. Kinesin family.</text>
</comment>
<dbReference type="OrthoDB" id="3176171at2759"/>
<evidence type="ECO:0000313" key="8">
    <source>
        <dbReference type="Proteomes" id="UP000241890"/>
    </source>
</evidence>
<evidence type="ECO:0000256" key="4">
    <source>
        <dbReference type="SAM" id="Coils"/>
    </source>
</evidence>
<feature type="region of interest" description="Disordered" evidence="5">
    <location>
        <begin position="599"/>
        <end position="714"/>
    </location>
</feature>
<dbReference type="Pfam" id="PF00225">
    <property type="entry name" value="Kinesin"/>
    <property type="match status" value="1"/>
</dbReference>
<feature type="compositionally biased region" description="Polar residues" evidence="5">
    <location>
        <begin position="606"/>
        <end position="619"/>
    </location>
</feature>
<keyword evidence="2 3" id="KW-0067">ATP-binding</keyword>
<dbReference type="GO" id="GO:0003777">
    <property type="term" value="F:microtubule motor activity"/>
    <property type="evidence" value="ECO:0007669"/>
    <property type="project" value="InterPro"/>
</dbReference>
<dbReference type="GO" id="GO:0051231">
    <property type="term" value="P:spindle elongation"/>
    <property type="evidence" value="ECO:0007669"/>
    <property type="project" value="TreeGrafter"/>
</dbReference>
<accession>A0A2R5GJ69</accession>
<dbReference type="PROSITE" id="PS00411">
    <property type="entry name" value="KINESIN_MOTOR_1"/>
    <property type="match status" value="1"/>
</dbReference>
<dbReference type="PANTHER" id="PTHR47969:SF29">
    <property type="entry name" value="KINESIN-LIKE PROTEIN"/>
    <property type="match status" value="1"/>
</dbReference>
<keyword evidence="1 3" id="KW-0547">Nucleotide-binding</keyword>
<dbReference type="GO" id="GO:0005875">
    <property type="term" value="C:microtubule associated complex"/>
    <property type="evidence" value="ECO:0007669"/>
    <property type="project" value="TreeGrafter"/>
</dbReference>
<dbReference type="GO" id="GO:0005524">
    <property type="term" value="F:ATP binding"/>
    <property type="evidence" value="ECO:0007669"/>
    <property type="project" value="UniProtKB-UniRule"/>
</dbReference>
<feature type="region of interest" description="Disordered" evidence="5">
    <location>
        <begin position="1"/>
        <end position="37"/>
    </location>
</feature>
<evidence type="ECO:0000256" key="3">
    <source>
        <dbReference type="PROSITE-ProRule" id="PRU00283"/>
    </source>
</evidence>
<feature type="coiled-coil region" evidence="4">
    <location>
        <begin position="1236"/>
        <end position="1263"/>
    </location>
</feature>
<dbReference type="InterPro" id="IPR036961">
    <property type="entry name" value="Kinesin_motor_dom_sf"/>
</dbReference>